<evidence type="ECO:0000313" key="11">
    <source>
        <dbReference type="Proteomes" id="UP000436522"/>
    </source>
</evidence>
<dbReference type="InterPro" id="IPR000700">
    <property type="entry name" value="PAS-assoc_C"/>
</dbReference>
<keyword evidence="11" id="KW-1185">Reference proteome</keyword>
<comment type="catalytic activity">
    <reaction evidence="1">
        <text>ATP + protein L-histidine = ADP + protein N-phospho-L-histidine.</text>
        <dbReference type="EC" id="2.7.13.3"/>
    </reaction>
</comment>
<evidence type="ECO:0000256" key="2">
    <source>
        <dbReference type="ARBA" id="ARBA00012438"/>
    </source>
</evidence>
<reference evidence="10 11" key="1">
    <citation type="submission" date="2019-12" db="EMBL/GenBank/DDBJ databases">
        <title>Roseobacter cerasinus sp. nov., isolated from seawater around aquaculture.</title>
        <authorList>
            <person name="Muramatsu S."/>
            <person name="Takabe Y."/>
            <person name="Mori K."/>
            <person name="Takaichi S."/>
            <person name="Hanada S."/>
        </authorList>
    </citation>
    <scope>NUCLEOTIDE SEQUENCE [LARGE SCALE GENOMIC DNA]</scope>
    <source>
        <strain evidence="10 11">AI77</strain>
    </source>
</reference>
<dbReference type="CDD" id="cd00130">
    <property type="entry name" value="PAS"/>
    <property type="match status" value="1"/>
</dbReference>
<feature type="domain" description="PAS" evidence="8">
    <location>
        <begin position="20"/>
        <end position="79"/>
    </location>
</feature>
<dbReference type="PRINTS" id="PR00344">
    <property type="entry name" value="BCTRLSENSOR"/>
</dbReference>
<dbReference type="Gene3D" id="3.30.565.10">
    <property type="entry name" value="Histidine kinase-like ATPase, C-terminal domain"/>
    <property type="match status" value="1"/>
</dbReference>
<dbReference type="NCBIfam" id="TIGR00229">
    <property type="entry name" value="sensory_box"/>
    <property type="match status" value="1"/>
</dbReference>
<comment type="caution">
    <text evidence="10">The sequence shown here is derived from an EMBL/GenBank/DDBJ whole genome shotgun (WGS) entry which is preliminary data.</text>
</comment>
<dbReference type="PROSITE" id="PS50109">
    <property type="entry name" value="HIS_KIN"/>
    <property type="match status" value="1"/>
</dbReference>
<organism evidence="10 11">
    <name type="scientific">Roseobacter cerasinus</name>
    <dbReference type="NCBI Taxonomy" id="2602289"/>
    <lineage>
        <taxon>Bacteria</taxon>
        <taxon>Pseudomonadati</taxon>
        <taxon>Pseudomonadota</taxon>
        <taxon>Alphaproteobacteria</taxon>
        <taxon>Rhodobacterales</taxon>
        <taxon>Roseobacteraceae</taxon>
        <taxon>Roseobacter</taxon>
    </lineage>
</organism>
<dbReference type="InterPro" id="IPR036097">
    <property type="entry name" value="HisK_dim/P_sf"/>
</dbReference>
<dbReference type="Pfam" id="PF02518">
    <property type="entry name" value="HATPase_c"/>
    <property type="match status" value="1"/>
</dbReference>
<dbReference type="EC" id="2.7.13.3" evidence="2"/>
<dbReference type="Gene3D" id="3.30.450.20">
    <property type="entry name" value="PAS domain"/>
    <property type="match status" value="1"/>
</dbReference>
<dbReference type="PROSITE" id="PS50112">
    <property type="entry name" value="PAS"/>
    <property type="match status" value="1"/>
</dbReference>
<dbReference type="SMART" id="SM00086">
    <property type="entry name" value="PAC"/>
    <property type="match status" value="1"/>
</dbReference>
<dbReference type="SUPFAM" id="SSF55874">
    <property type="entry name" value="ATPase domain of HSP90 chaperone/DNA topoisomerase II/histidine kinase"/>
    <property type="match status" value="1"/>
</dbReference>
<dbReference type="Pfam" id="PF08447">
    <property type="entry name" value="PAS_3"/>
    <property type="match status" value="1"/>
</dbReference>
<feature type="domain" description="Histidine kinase" evidence="7">
    <location>
        <begin position="199"/>
        <end position="413"/>
    </location>
</feature>
<dbReference type="InterPro" id="IPR013655">
    <property type="entry name" value="PAS_fold_3"/>
</dbReference>
<evidence type="ECO:0000256" key="4">
    <source>
        <dbReference type="ARBA" id="ARBA00022679"/>
    </source>
</evidence>
<dbReference type="PROSITE" id="PS50113">
    <property type="entry name" value="PAC"/>
    <property type="match status" value="1"/>
</dbReference>
<keyword evidence="6" id="KW-0175">Coiled coil</keyword>
<dbReference type="EMBL" id="BLIV01000001">
    <property type="protein sequence ID" value="GFE48712.1"/>
    <property type="molecule type" value="Genomic_DNA"/>
</dbReference>
<dbReference type="PANTHER" id="PTHR43304">
    <property type="entry name" value="PHYTOCHROME-LIKE PROTEIN CPH1"/>
    <property type="match status" value="1"/>
</dbReference>
<dbReference type="Proteomes" id="UP000436522">
    <property type="component" value="Unassembled WGS sequence"/>
</dbReference>
<dbReference type="InterPro" id="IPR052162">
    <property type="entry name" value="Sensor_kinase/Photoreceptor"/>
</dbReference>
<accession>A0A640VLY1</accession>
<feature type="coiled-coil region" evidence="6">
    <location>
        <begin position="143"/>
        <end position="199"/>
    </location>
</feature>
<proteinExistence type="predicted"/>
<dbReference type="SUPFAM" id="SSF47384">
    <property type="entry name" value="Homodimeric domain of signal transducing histidine kinase"/>
    <property type="match status" value="1"/>
</dbReference>
<dbReference type="RefSeq" id="WP_159974580.1">
    <property type="nucleotide sequence ID" value="NZ_BLIV01000001.1"/>
</dbReference>
<dbReference type="AlphaFoldDB" id="A0A640VLY1"/>
<gene>
    <name evidence="10" type="ORF">So717_04650</name>
</gene>
<dbReference type="SMART" id="SM00387">
    <property type="entry name" value="HATPase_c"/>
    <property type="match status" value="1"/>
</dbReference>
<dbReference type="InterPro" id="IPR036890">
    <property type="entry name" value="HATPase_C_sf"/>
</dbReference>
<evidence type="ECO:0000256" key="1">
    <source>
        <dbReference type="ARBA" id="ARBA00000085"/>
    </source>
</evidence>
<dbReference type="InterPro" id="IPR003594">
    <property type="entry name" value="HATPase_dom"/>
</dbReference>
<feature type="domain" description="PAC" evidence="9">
    <location>
        <begin position="99"/>
        <end position="152"/>
    </location>
</feature>
<dbReference type="InterPro" id="IPR000014">
    <property type="entry name" value="PAS"/>
</dbReference>
<dbReference type="InterPro" id="IPR035965">
    <property type="entry name" value="PAS-like_dom_sf"/>
</dbReference>
<evidence type="ECO:0000256" key="3">
    <source>
        <dbReference type="ARBA" id="ARBA00022553"/>
    </source>
</evidence>
<keyword evidence="5" id="KW-0418">Kinase</keyword>
<dbReference type="InterPro" id="IPR004358">
    <property type="entry name" value="Sig_transdc_His_kin-like_C"/>
</dbReference>
<dbReference type="InterPro" id="IPR005467">
    <property type="entry name" value="His_kinase_dom"/>
</dbReference>
<dbReference type="OrthoDB" id="9760752at2"/>
<dbReference type="SUPFAM" id="SSF55785">
    <property type="entry name" value="PYP-like sensor domain (PAS domain)"/>
    <property type="match status" value="1"/>
</dbReference>
<evidence type="ECO:0000256" key="6">
    <source>
        <dbReference type="SAM" id="Coils"/>
    </source>
</evidence>
<evidence type="ECO:0000259" key="8">
    <source>
        <dbReference type="PROSITE" id="PS50112"/>
    </source>
</evidence>
<keyword evidence="3" id="KW-0597">Phosphoprotein</keyword>
<name>A0A640VLY1_9RHOB</name>
<evidence type="ECO:0000313" key="10">
    <source>
        <dbReference type="EMBL" id="GFE48712.1"/>
    </source>
</evidence>
<dbReference type="PANTHER" id="PTHR43304:SF1">
    <property type="entry name" value="PAC DOMAIN-CONTAINING PROTEIN"/>
    <property type="match status" value="1"/>
</dbReference>
<evidence type="ECO:0000256" key="5">
    <source>
        <dbReference type="ARBA" id="ARBA00022777"/>
    </source>
</evidence>
<evidence type="ECO:0000259" key="9">
    <source>
        <dbReference type="PROSITE" id="PS50113"/>
    </source>
</evidence>
<sequence>MQVEIRQQGPNLPFEVDEKSAAFLSRVVGLVPGIIYVFNHKTMSNEYSNRSMAELLGYSPQQLVEMGDTVIERCVHEEDLPGLVTYFASMDALPDGAYVSHEYRVYAKDGSILWLRSIDTAFERAADGSVLRHIGVASDITAQKEAEAELHRINAELEQRIQARTQELEMLNRELASNMATRTAELEKAQRDLEELTYAATHDLRVPVNNMTSLTHMLSEVESLLPVEHAETLGWMREVSQQASDKLDALICVAQAGLSAPGDFKEVDLAEATEQALVNLHFQIADARAVIKTEFMHPSVWFMPQEMENILQSMIGNAIRYHKPGRRPRLRILSRKCDDEVEISLQDNGSGLDLQRDRDKVFGLFKRAHTTPDGAGVSLYSIRRLLERAGGSIDVASTPGAGSCFSIRLPDREDVV</sequence>
<protein>
    <recommendedName>
        <fullName evidence="2">histidine kinase</fullName>
        <ecNumber evidence="2">2.7.13.3</ecNumber>
    </recommendedName>
</protein>
<evidence type="ECO:0000259" key="7">
    <source>
        <dbReference type="PROSITE" id="PS50109"/>
    </source>
</evidence>
<keyword evidence="4" id="KW-0808">Transferase</keyword>
<dbReference type="GO" id="GO:0000155">
    <property type="term" value="F:phosphorelay sensor kinase activity"/>
    <property type="evidence" value="ECO:0007669"/>
    <property type="project" value="InterPro"/>
</dbReference>
<dbReference type="InterPro" id="IPR001610">
    <property type="entry name" value="PAC"/>
</dbReference>